<dbReference type="PROSITE" id="PS00211">
    <property type="entry name" value="ABC_TRANSPORTER_1"/>
    <property type="match status" value="1"/>
</dbReference>
<dbReference type="InterPro" id="IPR051309">
    <property type="entry name" value="ABCF_ATPase"/>
</dbReference>
<dbReference type="Pfam" id="PF12848">
    <property type="entry name" value="ABC_tran_Xtn"/>
    <property type="match status" value="1"/>
</dbReference>
<comment type="caution">
    <text evidence="5">The sequence shown here is derived from an EMBL/GenBank/DDBJ whole genome shotgun (WGS) entry which is preliminary data.</text>
</comment>
<dbReference type="GO" id="GO:0016887">
    <property type="term" value="F:ATP hydrolysis activity"/>
    <property type="evidence" value="ECO:0007669"/>
    <property type="project" value="InterPro"/>
</dbReference>
<dbReference type="PROSITE" id="PS50893">
    <property type="entry name" value="ABC_TRANSPORTER_2"/>
    <property type="match status" value="2"/>
</dbReference>
<dbReference type="SMART" id="SM00382">
    <property type="entry name" value="AAA"/>
    <property type="match status" value="2"/>
</dbReference>
<keyword evidence="2 5" id="KW-0067">ATP-binding</keyword>
<dbReference type="PANTHER" id="PTHR42855">
    <property type="entry name" value="ABC TRANSPORTER ATP-BINDING SUBUNIT"/>
    <property type="match status" value="1"/>
</dbReference>
<keyword evidence="7" id="KW-1185">Reference proteome</keyword>
<evidence type="ECO:0000256" key="1">
    <source>
        <dbReference type="ARBA" id="ARBA00022741"/>
    </source>
</evidence>
<dbReference type="AlphaFoldDB" id="A0A2A1K982"/>
<dbReference type="CDD" id="cd03221">
    <property type="entry name" value="ABCF_EF-3"/>
    <property type="match status" value="2"/>
</dbReference>
<organism evidence="5 6">
    <name type="scientific">Staphylococcus haemolyticus</name>
    <dbReference type="NCBI Taxonomy" id="1283"/>
    <lineage>
        <taxon>Bacteria</taxon>
        <taxon>Bacillati</taxon>
        <taxon>Bacillota</taxon>
        <taxon>Bacilli</taxon>
        <taxon>Bacillales</taxon>
        <taxon>Staphylococcaceae</taxon>
        <taxon>Staphylococcus</taxon>
    </lineage>
</organism>
<dbReference type="FunFam" id="3.40.50.300:FF:000011">
    <property type="entry name" value="Putative ABC transporter ATP-binding component"/>
    <property type="match status" value="1"/>
</dbReference>
<dbReference type="Proteomes" id="UP001269271">
    <property type="component" value="Unassembled WGS sequence"/>
</dbReference>
<dbReference type="GO" id="GO:0005524">
    <property type="term" value="F:ATP binding"/>
    <property type="evidence" value="ECO:0007669"/>
    <property type="project" value="UniProtKB-KW"/>
</dbReference>
<evidence type="ECO:0000313" key="7">
    <source>
        <dbReference type="Proteomes" id="UP001269271"/>
    </source>
</evidence>
<evidence type="ECO:0000256" key="2">
    <source>
        <dbReference type="ARBA" id="ARBA00022840"/>
    </source>
</evidence>
<evidence type="ECO:0000313" key="4">
    <source>
        <dbReference type="EMBL" id="MDT4286128.1"/>
    </source>
</evidence>
<keyword evidence="1" id="KW-0547">Nucleotide-binding</keyword>
<proteinExistence type="predicted"/>
<protein>
    <submittedName>
        <fullName evidence="5">ABC transporter ATP-binding protein</fullName>
    </submittedName>
    <submittedName>
        <fullName evidence="4">ABC-F family ATP-binding cassette domain-containing protein</fullName>
    </submittedName>
</protein>
<evidence type="ECO:0000259" key="3">
    <source>
        <dbReference type="PROSITE" id="PS50893"/>
    </source>
</evidence>
<reference evidence="4 7" key="2">
    <citation type="submission" date="2023-08" db="EMBL/GenBank/DDBJ databases">
        <title>Genomic surveillance of Staphylococcus haemolyticus neonatal outbreak in southern France.</title>
        <authorList>
            <person name="Magnan C."/>
            <person name="Morsli M."/>
            <person name="Thiery B."/>
            <person name="Salipante F."/>
            <person name="Attar J."/>
            <person name="Massimo D.M."/>
            <person name="Ory J."/>
            <person name="Pantel A."/>
            <person name="Lavigne J.-P."/>
        </authorList>
    </citation>
    <scope>NUCLEOTIDE SEQUENCE [LARGE SCALE GENOMIC DNA]</scope>
    <source>
        <strain evidence="4 7">NSH026</strain>
    </source>
</reference>
<feature type="domain" description="ABC transporter" evidence="3">
    <location>
        <begin position="320"/>
        <end position="539"/>
    </location>
</feature>
<dbReference type="Pfam" id="PF00005">
    <property type="entry name" value="ABC_tran"/>
    <property type="match status" value="2"/>
</dbReference>
<dbReference type="Proteomes" id="UP000238153">
    <property type="component" value="Unassembled WGS sequence"/>
</dbReference>
<feature type="domain" description="ABC transporter" evidence="3">
    <location>
        <begin position="4"/>
        <end position="257"/>
    </location>
</feature>
<name>A0A2A1K982_STAHA</name>
<evidence type="ECO:0000313" key="5">
    <source>
        <dbReference type="EMBL" id="PPJ72406.1"/>
    </source>
</evidence>
<dbReference type="EMBL" id="PGWX01000377">
    <property type="protein sequence ID" value="PPJ72406.1"/>
    <property type="molecule type" value="Genomic_DNA"/>
</dbReference>
<dbReference type="InterPro" id="IPR003593">
    <property type="entry name" value="AAA+_ATPase"/>
</dbReference>
<evidence type="ECO:0000313" key="6">
    <source>
        <dbReference type="Proteomes" id="UP000238153"/>
    </source>
</evidence>
<dbReference type="EMBL" id="JAVSOO010000006">
    <property type="protein sequence ID" value="MDT4286128.1"/>
    <property type="molecule type" value="Genomic_DNA"/>
</dbReference>
<reference evidence="5 6" key="1">
    <citation type="submission" date="2017-11" db="EMBL/GenBank/DDBJ databases">
        <authorList>
            <person name="Founou R.C."/>
            <person name="Founou L."/>
            <person name="Allam M."/>
            <person name="Ismail A."/>
            <person name="Essack S.Y."/>
        </authorList>
    </citation>
    <scope>NUCLEOTIDE SEQUENCE [LARGE SCALE GENOMIC DNA]</scope>
    <source>
        <strain evidence="5 6">G811N2B1</strain>
    </source>
</reference>
<accession>A0A2A1K982</accession>
<dbReference type="RefSeq" id="WP_011276881.1">
    <property type="nucleotide sequence ID" value="NZ_CAJCFW010000032.1"/>
</dbReference>
<dbReference type="KEGG" id="shh:ShL2_02437"/>
<dbReference type="InterPro" id="IPR032781">
    <property type="entry name" value="ABC_tran_Xtn"/>
</dbReference>
<sequence length="539" mass="62107">MNILNATDVTKKFLDETLFDNVKLTLNSGDTIGLVGRNGEGKTTLLRLLCGSESPTTGIISWKKNIKIGYLDQIPNYADNEKVYTCLKSVFGELNIISEQLKLLEEKMSMDVNDIDELMLRYGNLQSYYEEHGGYEIDAKIRRVASGLNITHLLESQWKDLSGGERTKVGIAQILIKPTDLLLLDEPTNHLDFKSIEWLTNYIKNYHGATVVVSHDRYFLDETVNQIIEIDQKNLYPYNGNYSYFVEEREKRLLIEFEAYKTQQKKIKKLKASIKQLRMWASQSNPPNAAMYRRAKSMEKSLNRIKRLDKPILNSKNMKMELEDATRVSNRVIEMEDVTKTYDKLLFEKVNMLVRRGEHIAIIGDNGTGKSTLLKIILGVVSIDNGTIKTANNLKIGYLSQHEFENDADNNTVLNKFREEVNVSEAEARHILADFMFYGKDVFKKVGDLSGGEKIRLRWAQIVHTDYNLLILDEPTNHLDIEAKEIIEDALLNYEGSIITVSHDIYFLNKLFNTTYLLKNKSLKKFEGNYNYIKEKEYL</sequence>
<dbReference type="InterPro" id="IPR027417">
    <property type="entry name" value="P-loop_NTPase"/>
</dbReference>
<dbReference type="SUPFAM" id="SSF52540">
    <property type="entry name" value="P-loop containing nucleoside triphosphate hydrolases"/>
    <property type="match status" value="2"/>
</dbReference>
<dbReference type="Gene3D" id="3.40.50.300">
    <property type="entry name" value="P-loop containing nucleotide triphosphate hydrolases"/>
    <property type="match status" value="2"/>
</dbReference>
<gene>
    <name evidence="5" type="ORF">CV019_10915</name>
    <name evidence="4" type="ORF">RO950_03740</name>
</gene>
<dbReference type="STRING" id="1283.ShL2_02437"/>
<dbReference type="PANTHER" id="PTHR42855:SF2">
    <property type="entry name" value="DRUG RESISTANCE ABC TRANSPORTER,ATP-BINDING PROTEIN"/>
    <property type="match status" value="1"/>
</dbReference>
<dbReference type="NCBIfam" id="NF000355">
    <property type="entry name" value="ribo_prot_ABC_F"/>
    <property type="match status" value="1"/>
</dbReference>
<dbReference type="OMA" id="QMGLQFE"/>
<dbReference type="InterPro" id="IPR003439">
    <property type="entry name" value="ABC_transporter-like_ATP-bd"/>
</dbReference>
<dbReference type="InterPro" id="IPR017871">
    <property type="entry name" value="ABC_transporter-like_CS"/>
</dbReference>